<dbReference type="OrthoDB" id="1864213at2"/>
<sequence>MLIDFDVEWDAGTRAIKLDLSGKYNNSTDQVDKVLKKATAVPIKQNIIVNEVKLTLSGYNINGYHYFSVRDIAEIADFECTWDKDKNTMSLHKVLKGNISQEDINNLNELAKEYIDDRRKQIVINDNDIRYVAKSKNYDEIESYFKNNINRDFNINDFVVEEYSPLGDVVIDTTDTGNNVIQLPLNMLDIRYYVGEYRSSYGYHVTVIHGYAKLIDYLDEWNNDLH</sequence>
<dbReference type="KEGG" id="cpro:CPRO_19950"/>
<reference evidence="4" key="3">
    <citation type="submission" date="2016-11" db="EMBL/GenBank/DDBJ databases">
        <authorList>
            <person name="Jaros S."/>
            <person name="Januszkiewicz K."/>
            <person name="Wedrychowicz H."/>
        </authorList>
    </citation>
    <scope>NUCLEOTIDE SEQUENCE [LARGE SCALE GENOMIC DNA]</scope>
    <source>
        <strain evidence="4">DSM 1682</strain>
    </source>
</reference>
<keyword evidence="3" id="KW-1185">Reference proteome</keyword>
<dbReference type="Proteomes" id="UP000184204">
    <property type="component" value="Unassembled WGS sequence"/>
</dbReference>
<evidence type="ECO:0000313" key="4">
    <source>
        <dbReference type="Proteomes" id="UP000184204"/>
    </source>
</evidence>
<accession>A0A0X1U9F8</accession>
<dbReference type="Proteomes" id="UP000068026">
    <property type="component" value="Chromosome"/>
</dbReference>
<protein>
    <submittedName>
        <fullName evidence="2">Copper amine oxidase N-terminal domain-containing protein</fullName>
    </submittedName>
</protein>
<dbReference type="EMBL" id="CP014223">
    <property type="protein sequence ID" value="AMJ41577.1"/>
    <property type="molecule type" value="Genomic_DNA"/>
</dbReference>
<dbReference type="AlphaFoldDB" id="A0A0X1U9F8"/>
<name>A0A0X1U9F8_ANAPI</name>
<organism evidence="2 4">
    <name type="scientific">Anaerotignum propionicum DSM 1682</name>
    <dbReference type="NCBI Taxonomy" id="991789"/>
    <lineage>
        <taxon>Bacteria</taxon>
        <taxon>Bacillati</taxon>
        <taxon>Bacillota</taxon>
        <taxon>Clostridia</taxon>
        <taxon>Lachnospirales</taxon>
        <taxon>Anaerotignaceae</taxon>
        <taxon>Anaerotignum</taxon>
    </lineage>
</organism>
<dbReference type="EMBL" id="FQUA01000009">
    <property type="protein sequence ID" value="SHE86420.1"/>
    <property type="molecule type" value="Genomic_DNA"/>
</dbReference>
<proteinExistence type="predicted"/>
<reference evidence="1 3" key="1">
    <citation type="journal article" date="2016" name="Genome Announc.">
        <title>Complete Genome Sequence of the Amino Acid-Fermenting Clostridium propionicum X2 (DSM 1682).</title>
        <authorList>
            <person name="Poehlein A."/>
            <person name="Schlien K."/>
            <person name="Chowdhury N.P."/>
            <person name="Gottschalk G."/>
            <person name="Buckel W."/>
            <person name="Daniel R."/>
        </authorList>
    </citation>
    <scope>NUCLEOTIDE SEQUENCE [LARGE SCALE GENOMIC DNA]</scope>
    <source>
        <strain evidence="1 3">X2</strain>
    </source>
</reference>
<gene>
    <name evidence="1" type="ORF">CPRO_19950</name>
    <name evidence="2" type="ORF">SAMN02745151_02016</name>
</gene>
<reference evidence="3" key="2">
    <citation type="submission" date="2016-01" db="EMBL/GenBank/DDBJ databases">
        <authorList>
            <person name="Poehlein A."/>
            <person name="Schlien K."/>
            <person name="Gottschalk G."/>
            <person name="Buckel W."/>
            <person name="Daniel R."/>
        </authorList>
    </citation>
    <scope>NUCLEOTIDE SEQUENCE [LARGE SCALE GENOMIC DNA]</scope>
    <source>
        <strain evidence="3">X2</strain>
    </source>
</reference>
<evidence type="ECO:0000313" key="3">
    <source>
        <dbReference type="Proteomes" id="UP000068026"/>
    </source>
</evidence>
<dbReference type="RefSeq" id="WP_066051032.1">
    <property type="nucleotide sequence ID" value="NZ_CP014223.1"/>
</dbReference>
<evidence type="ECO:0000313" key="2">
    <source>
        <dbReference type="EMBL" id="SHE86420.1"/>
    </source>
</evidence>
<evidence type="ECO:0000313" key="1">
    <source>
        <dbReference type="EMBL" id="AMJ41577.1"/>
    </source>
</evidence>
<reference evidence="2" key="4">
    <citation type="submission" date="2016-11" db="EMBL/GenBank/DDBJ databases">
        <authorList>
            <person name="Varghese N."/>
            <person name="Submissions S."/>
        </authorList>
    </citation>
    <scope>NUCLEOTIDE SEQUENCE</scope>
    <source>
        <strain evidence="2">DSM 1682</strain>
    </source>
</reference>